<keyword evidence="12" id="KW-1185">Reference proteome</keyword>
<comment type="catalytic activity">
    <reaction evidence="9">
        <text>L-seryl-[protein] + ATP = O-phospho-L-seryl-[protein] + ADP + H(+)</text>
        <dbReference type="Rhea" id="RHEA:17989"/>
        <dbReference type="Rhea" id="RHEA-COMP:9863"/>
        <dbReference type="Rhea" id="RHEA-COMP:11604"/>
        <dbReference type="ChEBI" id="CHEBI:15378"/>
        <dbReference type="ChEBI" id="CHEBI:29999"/>
        <dbReference type="ChEBI" id="CHEBI:30616"/>
        <dbReference type="ChEBI" id="CHEBI:83421"/>
        <dbReference type="ChEBI" id="CHEBI:456216"/>
        <dbReference type="EC" id="2.7.11.1"/>
    </reaction>
</comment>
<protein>
    <recommendedName>
        <fullName evidence="5">EKC/KEOPS complex subunit BUD32</fullName>
        <ecNumber evidence="3">2.7.11.1</ecNumber>
    </recommendedName>
    <alternativeName>
        <fullName evidence="6 7">Atypical Serine/threonine protein kinase BUD32</fullName>
    </alternativeName>
    <alternativeName>
        <fullName evidence="4">EKC/KEOPS complex subunit bud32</fullName>
    </alternativeName>
</protein>
<dbReference type="Pfam" id="PF00069">
    <property type="entry name" value="Pkinase"/>
    <property type="match status" value="1"/>
</dbReference>
<dbReference type="InterPro" id="IPR011009">
    <property type="entry name" value="Kinase-like_dom_sf"/>
</dbReference>
<dbReference type="SUPFAM" id="SSF56112">
    <property type="entry name" value="Protein kinase-like (PK-like)"/>
    <property type="match status" value="1"/>
</dbReference>
<dbReference type="Gene3D" id="1.10.510.10">
    <property type="entry name" value="Transferase(Phosphotransferase) domain 1"/>
    <property type="match status" value="1"/>
</dbReference>
<dbReference type="InterPro" id="IPR008266">
    <property type="entry name" value="Tyr_kinase_AS"/>
</dbReference>
<evidence type="ECO:0000313" key="12">
    <source>
        <dbReference type="Proteomes" id="UP000076874"/>
    </source>
</evidence>
<feature type="domain" description="Protein kinase" evidence="10">
    <location>
        <begin position="116"/>
        <end position="428"/>
    </location>
</feature>
<keyword evidence="11" id="KW-0418">Kinase</keyword>
<evidence type="ECO:0000259" key="10">
    <source>
        <dbReference type="PROSITE" id="PS50011"/>
    </source>
</evidence>
<evidence type="ECO:0000256" key="4">
    <source>
        <dbReference type="ARBA" id="ARBA00013948"/>
    </source>
</evidence>
<comment type="catalytic activity">
    <reaction evidence="8">
        <text>L-threonyl-[protein] + ATP = O-phospho-L-threonyl-[protein] + ADP + H(+)</text>
        <dbReference type="Rhea" id="RHEA:46608"/>
        <dbReference type="Rhea" id="RHEA-COMP:11060"/>
        <dbReference type="Rhea" id="RHEA-COMP:11605"/>
        <dbReference type="ChEBI" id="CHEBI:15378"/>
        <dbReference type="ChEBI" id="CHEBI:30013"/>
        <dbReference type="ChEBI" id="CHEBI:30616"/>
        <dbReference type="ChEBI" id="CHEBI:61977"/>
        <dbReference type="ChEBI" id="CHEBI:456216"/>
        <dbReference type="EC" id="2.7.11.1"/>
    </reaction>
</comment>
<organism evidence="11 12">
    <name type="scientific">Niveomyces insectorum RCEF 264</name>
    <dbReference type="NCBI Taxonomy" id="1081102"/>
    <lineage>
        <taxon>Eukaryota</taxon>
        <taxon>Fungi</taxon>
        <taxon>Dikarya</taxon>
        <taxon>Ascomycota</taxon>
        <taxon>Pezizomycotina</taxon>
        <taxon>Sordariomycetes</taxon>
        <taxon>Hypocreomycetidae</taxon>
        <taxon>Hypocreales</taxon>
        <taxon>Cordycipitaceae</taxon>
        <taxon>Niveomyces</taxon>
    </lineage>
</organism>
<evidence type="ECO:0000256" key="9">
    <source>
        <dbReference type="ARBA" id="ARBA00048679"/>
    </source>
</evidence>
<comment type="caution">
    <text evidence="11">The sequence shown here is derived from an EMBL/GenBank/DDBJ whole genome shotgun (WGS) entry which is preliminary data.</text>
</comment>
<accession>A0A167TFJ5</accession>
<dbReference type="Proteomes" id="UP000076874">
    <property type="component" value="Unassembled WGS sequence"/>
</dbReference>
<evidence type="ECO:0000256" key="8">
    <source>
        <dbReference type="ARBA" id="ARBA00047899"/>
    </source>
</evidence>
<dbReference type="GO" id="GO:0005524">
    <property type="term" value="F:ATP binding"/>
    <property type="evidence" value="ECO:0007669"/>
    <property type="project" value="InterPro"/>
</dbReference>
<evidence type="ECO:0000256" key="6">
    <source>
        <dbReference type="ARBA" id="ARBA00030980"/>
    </source>
</evidence>
<dbReference type="EMBL" id="AZHD01000009">
    <property type="protein sequence ID" value="OAA60549.1"/>
    <property type="molecule type" value="Genomic_DNA"/>
</dbReference>
<proteinExistence type="predicted"/>
<dbReference type="InterPro" id="IPR000719">
    <property type="entry name" value="Prot_kinase_dom"/>
</dbReference>
<gene>
    <name evidence="11" type="ORF">SPI_05673</name>
</gene>
<evidence type="ECO:0000256" key="1">
    <source>
        <dbReference type="ARBA" id="ARBA00003747"/>
    </source>
</evidence>
<sequence length="428" mass="48647">MGSNFFSTCEPDVRLKALMTIPYGNGMMWVVQDWDQRRTIRVHAPTRAGRDFDFETFAKYVDDLPADTMLVTVADDFSMVSSSSDFTEDGTQVPVYPSLAADFPPAAAATVRRRDLVEVDRLGVMVDLVTYQPSPAQASKRAAFKYFINVGNRVNFWHEMNCMLRMPPHPNIVPMEALVLETVDGDDKVVGFLTRYIPGETLHQNKDRVFKLKYLEQLLDAVDFLNLRCGIVHGDICPWNLLIDAETDSLQLFDFNSGAKLGWEGDDETWFCYEEDRNDVKFVVFTLYEIITRAYEFSFRGEFYPHELDAATVLKKRTWRKHADTQLDHPVTVYRRVLAAWLAKRKGTDRTVRHFSQAAEPLDWPPVPGGPTYTERGGMNDWAGQYRAGLVMAGKDVVRWERPATRALPLADGQRLLATGEVVPDPTA</sequence>
<comment type="function">
    <text evidence="1">Component of the EKC/KEOPS complex that is required for the formation of a threonylcarbamoyl group on adenosine at position 37 (t(6)A37) in tRNAs that read codons beginning with adenine. The complex is probably involved in the transfer of the threonylcarbamoyl moiety of threonylcarbamoyl-AMP (TC-AMP) to the N6 group of A37. BUD32 has ATPase activity in the context of the EKC/KEOPS complex and likely plays a supporting role to the catalytic subunit KAE1. The EKC/KEOPS complex also promotes both telomere uncapping and telomere elongation. The complex is required for efficient recruitment of transcriptional coactivators.</text>
</comment>
<dbReference type="GO" id="GO:0004674">
    <property type="term" value="F:protein serine/threonine kinase activity"/>
    <property type="evidence" value="ECO:0007669"/>
    <property type="project" value="UniProtKB-EC"/>
</dbReference>
<evidence type="ECO:0000256" key="5">
    <source>
        <dbReference type="ARBA" id="ARBA00019973"/>
    </source>
</evidence>
<comment type="subunit">
    <text evidence="2">Component of the EKC/KEOPS complex composed of at least BUD32, CGI121, GON7, KAE1 and PCC1; the whole complex dimerizes.</text>
</comment>
<dbReference type="STRING" id="1081102.A0A167TFJ5"/>
<reference evidence="11 12" key="1">
    <citation type="journal article" date="2016" name="Genome Biol. Evol.">
        <title>Divergent and convergent evolution of fungal pathogenicity.</title>
        <authorList>
            <person name="Shang Y."/>
            <person name="Xiao G."/>
            <person name="Zheng P."/>
            <person name="Cen K."/>
            <person name="Zhan S."/>
            <person name="Wang C."/>
        </authorList>
    </citation>
    <scope>NUCLEOTIDE SEQUENCE [LARGE SCALE GENOMIC DNA]</scope>
    <source>
        <strain evidence="11 12">RCEF 264</strain>
    </source>
</reference>
<evidence type="ECO:0000256" key="2">
    <source>
        <dbReference type="ARBA" id="ARBA00011534"/>
    </source>
</evidence>
<dbReference type="OrthoDB" id="4062651at2759"/>
<keyword evidence="11" id="KW-0808">Transferase</keyword>
<evidence type="ECO:0000256" key="7">
    <source>
        <dbReference type="ARBA" id="ARBA00033194"/>
    </source>
</evidence>
<evidence type="ECO:0000256" key="3">
    <source>
        <dbReference type="ARBA" id="ARBA00012513"/>
    </source>
</evidence>
<dbReference type="EC" id="2.7.11.1" evidence="3"/>
<dbReference type="AlphaFoldDB" id="A0A167TFJ5"/>
<dbReference type="SMART" id="SM00220">
    <property type="entry name" value="S_TKc"/>
    <property type="match status" value="1"/>
</dbReference>
<evidence type="ECO:0000313" key="11">
    <source>
        <dbReference type="EMBL" id="OAA60549.1"/>
    </source>
</evidence>
<dbReference type="PROSITE" id="PS50011">
    <property type="entry name" value="PROTEIN_KINASE_DOM"/>
    <property type="match status" value="1"/>
</dbReference>
<name>A0A167TFJ5_9HYPO</name>
<dbReference type="PROSITE" id="PS00109">
    <property type="entry name" value="PROTEIN_KINASE_TYR"/>
    <property type="match status" value="1"/>
</dbReference>